<reference evidence="1 2" key="1">
    <citation type="journal article" date="2011" name="PLoS Genet.">
        <title>Comparative genomic analysis of human fungal pathogens causing paracoccidioidomycosis.</title>
        <authorList>
            <person name="Desjardins C.A."/>
            <person name="Champion M.D."/>
            <person name="Holder J.W."/>
            <person name="Muszewska A."/>
            <person name="Goldberg J."/>
            <person name="Bailao A.M."/>
            <person name="Brigido M.M."/>
            <person name="Ferreira M.E."/>
            <person name="Garcia A.M."/>
            <person name="Grynberg M."/>
            <person name="Gujja S."/>
            <person name="Heiman D.I."/>
            <person name="Henn M.R."/>
            <person name="Kodira C.D."/>
            <person name="Leon-Narvaez H."/>
            <person name="Longo L.V."/>
            <person name="Ma L.J."/>
            <person name="Malavazi I."/>
            <person name="Matsuo A.L."/>
            <person name="Morais F.V."/>
            <person name="Pereira M."/>
            <person name="Rodriguez-Brito S."/>
            <person name="Sakthikumar S."/>
            <person name="Salem-Izacc S.M."/>
            <person name="Sykes S.M."/>
            <person name="Teixeira M.M."/>
            <person name="Vallejo M.C."/>
            <person name="Walter M.E."/>
            <person name="Yandava C."/>
            <person name="Young S."/>
            <person name="Zeng Q."/>
            <person name="Zucker J."/>
            <person name="Felipe M.S."/>
            <person name="Goldman G.H."/>
            <person name="Haas B.J."/>
            <person name="McEwen J.G."/>
            <person name="Nino-Vega G."/>
            <person name="Puccia R."/>
            <person name="San-Blas G."/>
            <person name="Soares C.M."/>
            <person name="Birren B.W."/>
            <person name="Cuomo C.A."/>
        </authorList>
    </citation>
    <scope>NUCLEOTIDE SEQUENCE [LARGE SCALE GENOMIC DNA]</scope>
    <source>
        <strain evidence="1 2">Pb18</strain>
    </source>
</reference>
<dbReference type="AlphaFoldDB" id="A0A0A0HTG9"/>
<dbReference type="RefSeq" id="XP_010762936.1">
    <property type="nucleotide sequence ID" value="XM_010764634.1"/>
</dbReference>
<dbReference type="eggNOG" id="ENOG502TMXW">
    <property type="taxonomic scope" value="Eukaryota"/>
</dbReference>
<dbReference type="KEGG" id="pbn:PADG_12297"/>
<proteinExistence type="predicted"/>
<gene>
    <name evidence="1" type="ORF">PADG_12297</name>
</gene>
<dbReference type="EMBL" id="KN275967">
    <property type="protein sequence ID" value="KGM91613.1"/>
    <property type="molecule type" value="Genomic_DNA"/>
</dbReference>
<organism evidence="1 2">
    <name type="scientific">Paracoccidioides brasiliensis (strain Pb18)</name>
    <dbReference type="NCBI Taxonomy" id="502780"/>
    <lineage>
        <taxon>Eukaryota</taxon>
        <taxon>Fungi</taxon>
        <taxon>Dikarya</taxon>
        <taxon>Ascomycota</taxon>
        <taxon>Pezizomycotina</taxon>
        <taxon>Eurotiomycetes</taxon>
        <taxon>Eurotiomycetidae</taxon>
        <taxon>Onygenales</taxon>
        <taxon>Ajellomycetaceae</taxon>
        <taxon>Paracoccidioides</taxon>
    </lineage>
</organism>
<protein>
    <submittedName>
        <fullName evidence="1">Uncharacterized protein</fullName>
    </submittedName>
</protein>
<accession>A0A0A0HTG9</accession>
<sequence>MLRNPGAFDRGSLVATGPQKSIQWPLPSTAQHGHKLALFGPTRSMDRVPWTHQAYCLLPPAWQPRSVALGDYASDHMM</sequence>
<name>A0A0A0HTG9_PARBD</name>
<dbReference type="Proteomes" id="UP000001628">
    <property type="component" value="Unassembled WGS sequence"/>
</dbReference>
<dbReference type="InParanoid" id="A0A0A0HTG9"/>
<evidence type="ECO:0000313" key="1">
    <source>
        <dbReference type="EMBL" id="KGM91613.1"/>
    </source>
</evidence>
<dbReference type="GeneID" id="22588194"/>
<dbReference type="HOGENOM" id="CLU_2622674_0_0_1"/>
<dbReference type="VEuPathDB" id="FungiDB:PADG_12297"/>
<evidence type="ECO:0000313" key="2">
    <source>
        <dbReference type="Proteomes" id="UP000001628"/>
    </source>
</evidence>
<keyword evidence="2" id="KW-1185">Reference proteome</keyword>